<dbReference type="RefSeq" id="WP_192542035.1">
    <property type="nucleotide sequence ID" value="NZ_JBQQIQ010000001.1"/>
</dbReference>
<evidence type="ECO:0000256" key="1">
    <source>
        <dbReference type="SAM" id="SignalP"/>
    </source>
</evidence>
<dbReference type="Proteomes" id="UP000707245">
    <property type="component" value="Unassembled WGS sequence"/>
</dbReference>
<keyword evidence="3" id="KW-1185">Reference proteome</keyword>
<feature type="signal peptide" evidence="1">
    <location>
        <begin position="1"/>
        <end position="21"/>
    </location>
</feature>
<accession>A0ABR9FNB3</accession>
<proteinExistence type="predicted"/>
<feature type="chain" id="PRO_5046148902" evidence="1">
    <location>
        <begin position="22"/>
        <end position="313"/>
    </location>
</feature>
<comment type="caution">
    <text evidence="2">The sequence shown here is derived from an EMBL/GenBank/DDBJ whole genome shotgun (WGS) entry which is preliminary data.</text>
</comment>
<protein>
    <submittedName>
        <fullName evidence="2">ABC transporter substrate-binding protein</fullName>
    </submittedName>
</protein>
<sequence>MRNVYYIVTLFTVFLSTNIQANNTDEVTHITWLQSDTPPFHLPKTEDAPTGGLCDYLVEQLINELPNITHTRLIVPQKRIGKYLDEGQTACFPCMIHRQKKTTRATYSIPTTVYPPFAIITTEQNATLISQRHSSPVNLVKLLTDDNFVFGQSAARKFTPALNTITRNTKSYENASLSWNSDNESSAVINRINHGYIDYTIDYPFLADYFNRFTPLTNVVTLPITNHQDNLVLGAVGCSSHAANNFADNALRQINQVLQQSILSSEQYQISQRQWLAATFPDFNMHYQQLILNFNSPTSVVPAIVQNPDKAER</sequence>
<evidence type="ECO:0000313" key="3">
    <source>
        <dbReference type="Proteomes" id="UP000707245"/>
    </source>
</evidence>
<evidence type="ECO:0000313" key="2">
    <source>
        <dbReference type="EMBL" id="MBE0458311.1"/>
    </source>
</evidence>
<dbReference type="EMBL" id="RRZA01000037">
    <property type="protein sequence ID" value="MBE0458311.1"/>
    <property type="molecule type" value="Genomic_DNA"/>
</dbReference>
<organism evidence="2 3">
    <name type="scientific">Pseudoalteromonas prydzensis</name>
    <dbReference type="NCBI Taxonomy" id="182141"/>
    <lineage>
        <taxon>Bacteria</taxon>
        <taxon>Pseudomonadati</taxon>
        <taxon>Pseudomonadota</taxon>
        <taxon>Gammaproteobacteria</taxon>
        <taxon>Alteromonadales</taxon>
        <taxon>Pseudoalteromonadaceae</taxon>
        <taxon>Pseudoalteromonas</taxon>
    </lineage>
</organism>
<gene>
    <name evidence="2" type="ORF">EI167_12800</name>
</gene>
<name>A0ABR9FNB3_9GAMM</name>
<keyword evidence="1" id="KW-0732">Signal</keyword>
<reference evidence="2 3" key="1">
    <citation type="submission" date="2020-07" db="EMBL/GenBank/DDBJ databases">
        <title>Halophilic bacteria isolated from french cheeses.</title>
        <authorList>
            <person name="Kothe C.I."/>
            <person name="Farah-Kraiem B."/>
            <person name="Renault P."/>
            <person name="Dridi B."/>
        </authorList>
    </citation>
    <scope>NUCLEOTIDE SEQUENCE [LARGE SCALE GENOMIC DNA]</scope>
    <source>
        <strain evidence="2 3">FME14</strain>
    </source>
</reference>